<dbReference type="Gene3D" id="1.20.1540.10">
    <property type="entry name" value="Rhomboid-like"/>
    <property type="match status" value="1"/>
</dbReference>
<keyword evidence="6 7" id="KW-0472">Membrane</keyword>
<dbReference type="InterPro" id="IPR035952">
    <property type="entry name" value="Rhomboid-like_sf"/>
</dbReference>
<evidence type="ECO:0000313" key="10">
    <source>
        <dbReference type="Proteomes" id="UP000242287"/>
    </source>
</evidence>
<evidence type="ECO:0000256" key="6">
    <source>
        <dbReference type="ARBA" id="ARBA00023136"/>
    </source>
</evidence>
<evidence type="ECO:0000256" key="2">
    <source>
        <dbReference type="ARBA" id="ARBA00009045"/>
    </source>
</evidence>
<organism evidence="9 10">
    <name type="scientific">Amanita thiersii Skay4041</name>
    <dbReference type="NCBI Taxonomy" id="703135"/>
    <lineage>
        <taxon>Eukaryota</taxon>
        <taxon>Fungi</taxon>
        <taxon>Dikarya</taxon>
        <taxon>Basidiomycota</taxon>
        <taxon>Agaricomycotina</taxon>
        <taxon>Agaricomycetes</taxon>
        <taxon>Agaricomycetidae</taxon>
        <taxon>Agaricales</taxon>
        <taxon>Pluteineae</taxon>
        <taxon>Amanitaceae</taxon>
        <taxon>Amanita</taxon>
    </lineage>
</organism>
<feature type="domain" description="Peptidase S54 rhomboid" evidence="8">
    <location>
        <begin position="218"/>
        <end position="415"/>
    </location>
</feature>
<dbReference type="EMBL" id="KZ301993">
    <property type="protein sequence ID" value="PFH51027.1"/>
    <property type="molecule type" value="Genomic_DNA"/>
</dbReference>
<keyword evidence="5 7" id="KW-1133">Transmembrane helix</keyword>
<evidence type="ECO:0000256" key="7">
    <source>
        <dbReference type="SAM" id="Phobius"/>
    </source>
</evidence>
<proteinExistence type="inferred from homology"/>
<keyword evidence="3 7" id="KW-0812">Transmembrane</keyword>
<dbReference type="AlphaFoldDB" id="A0A2A9NRX7"/>
<gene>
    <name evidence="9" type="ORF">AMATHDRAFT_59958</name>
</gene>
<name>A0A2A9NRX7_9AGAR</name>
<keyword evidence="10" id="KW-1185">Reference proteome</keyword>
<dbReference type="Pfam" id="PF01694">
    <property type="entry name" value="Rhomboid"/>
    <property type="match status" value="1"/>
</dbReference>
<dbReference type="STRING" id="703135.A0A2A9NRX7"/>
<dbReference type="Proteomes" id="UP000242287">
    <property type="component" value="Unassembled WGS sequence"/>
</dbReference>
<evidence type="ECO:0000256" key="5">
    <source>
        <dbReference type="ARBA" id="ARBA00022989"/>
    </source>
</evidence>
<dbReference type="GO" id="GO:0006465">
    <property type="term" value="P:signal peptide processing"/>
    <property type="evidence" value="ECO:0007669"/>
    <property type="project" value="TreeGrafter"/>
</dbReference>
<sequence>MFRLLLRRQISPPPTFFTRNLTPTRFFSSTICRANPVPTNVLWQPRAYGKVPSFKESLVKIKPPESFSEKVGRPGMRNQVMFVLAGSWLAFTYAAINTNIETEIWVRELSKTFPEWSAGSITNIDLKRAQNAELIRKLREWYSKLNSAVQDFPTLIKPWISLAYVTVMQPYADMSEGKRLCWKICLLNATVYGFWKIRQLQSGMLHTFMHNPLSGMSFTILTSTFSHKAFLHLLFNCLALESFGSAAYHYLVKEQSRLDPPLLESTANYHFLSFFVSAGLFSGLVSHVVSTKLRYPKLVAQLASPANLPRRTDSWVAAVSASTVAATQKVAVAREAASKILPSLGASGAIYSCVVVTALAFPEAQVALFIPPTYPVPIQWGLCGLVTLDVVGILRGWRFFDHWAHLGGAAFGLAYYNYGPTFWHWMRRTLQTEPRTPALH</sequence>
<protein>
    <recommendedName>
        <fullName evidence="8">Peptidase S54 rhomboid domain-containing protein</fullName>
    </recommendedName>
</protein>
<feature type="transmembrane region" description="Helical" evidence="7">
    <location>
        <begin position="229"/>
        <end position="251"/>
    </location>
</feature>
<dbReference type="GO" id="GO:0004252">
    <property type="term" value="F:serine-type endopeptidase activity"/>
    <property type="evidence" value="ECO:0007669"/>
    <property type="project" value="InterPro"/>
</dbReference>
<evidence type="ECO:0000256" key="4">
    <source>
        <dbReference type="ARBA" id="ARBA00022801"/>
    </source>
</evidence>
<dbReference type="OrthoDB" id="10260614at2759"/>
<comment type="subcellular location">
    <subcellularLocation>
        <location evidence="1">Membrane</location>
        <topology evidence="1">Multi-pass membrane protein</topology>
    </subcellularLocation>
</comment>
<dbReference type="PANTHER" id="PTHR43731">
    <property type="entry name" value="RHOMBOID PROTEASE"/>
    <property type="match status" value="1"/>
</dbReference>
<comment type="similarity">
    <text evidence="2">Belongs to the peptidase S54 family.</text>
</comment>
<dbReference type="InterPro" id="IPR022764">
    <property type="entry name" value="Peptidase_S54_rhomboid_dom"/>
</dbReference>
<keyword evidence="4" id="KW-0378">Hydrolase</keyword>
<reference evidence="9 10" key="1">
    <citation type="submission" date="2014-02" db="EMBL/GenBank/DDBJ databases">
        <title>Transposable element dynamics among asymbiotic and ectomycorrhizal Amanita fungi.</title>
        <authorList>
            <consortium name="DOE Joint Genome Institute"/>
            <person name="Hess J."/>
            <person name="Skrede I."/>
            <person name="Wolfe B."/>
            <person name="LaButti K."/>
            <person name="Ohm R.A."/>
            <person name="Grigoriev I.V."/>
            <person name="Pringle A."/>
        </authorList>
    </citation>
    <scope>NUCLEOTIDE SEQUENCE [LARGE SCALE GENOMIC DNA]</scope>
    <source>
        <strain evidence="9 10">SKay4041</strain>
    </source>
</reference>
<evidence type="ECO:0000259" key="8">
    <source>
        <dbReference type="Pfam" id="PF01694"/>
    </source>
</evidence>
<evidence type="ECO:0000256" key="3">
    <source>
        <dbReference type="ARBA" id="ARBA00022692"/>
    </source>
</evidence>
<feature type="transmembrane region" description="Helical" evidence="7">
    <location>
        <begin position="271"/>
        <end position="289"/>
    </location>
</feature>
<dbReference type="PANTHER" id="PTHR43731:SF14">
    <property type="entry name" value="PRESENILIN-ASSOCIATED RHOMBOID-LIKE PROTEIN, MITOCHONDRIAL"/>
    <property type="match status" value="1"/>
</dbReference>
<feature type="transmembrane region" description="Helical" evidence="7">
    <location>
        <begin position="349"/>
        <end position="370"/>
    </location>
</feature>
<accession>A0A2A9NRX7</accession>
<feature type="transmembrane region" description="Helical" evidence="7">
    <location>
        <begin position="376"/>
        <end position="394"/>
    </location>
</feature>
<evidence type="ECO:0000256" key="1">
    <source>
        <dbReference type="ARBA" id="ARBA00004141"/>
    </source>
</evidence>
<evidence type="ECO:0000313" key="9">
    <source>
        <dbReference type="EMBL" id="PFH51027.1"/>
    </source>
</evidence>
<dbReference type="InterPro" id="IPR050925">
    <property type="entry name" value="Rhomboid_protease_S54"/>
</dbReference>
<dbReference type="SUPFAM" id="SSF144091">
    <property type="entry name" value="Rhomboid-like"/>
    <property type="match status" value="1"/>
</dbReference>
<dbReference type="GO" id="GO:0016020">
    <property type="term" value="C:membrane"/>
    <property type="evidence" value="ECO:0007669"/>
    <property type="project" value="UniProtKB-SubCell"/>
</dbReference>